<keyword evidence="2" id="KW-1185">Reference proteome</keyword>
<evidence type="ECO:0000313" key="1">
    <source>
        <dbReference type="EMBL" id="MCD7472297.1"/>
    </source>
</evidence>
<organism evidence="1 2">
    <name type="scientific">Datura stramonium</name>
    <name type="common">Jimsonweed</name>
    <name type="synonym">Common thornapple</name>
    <dbReference type="NCBI Taxonomy" id="4076"/>
    <lineage>
        <taxon>Eukaryota</taxon>
        <taxon>Viridiplantae</taxon>
        <taxon>Streptophyta</taxon>
        <taxon>Embryophyta</taxon>
        <taxon>Tracheophyta</taxon>
        <taxon>Spermatophyta</taxon>
        <taxon>Magnoliopsida</taxon>
        <taxon>eudicotyledons</taxon>
        <taxon>Gunneridae</taxon>
        <taxon>Pentapetalae</taxon>
        <taxon>asterids</taxon>
        <taxon>lamiids</taxon>
        <taxon>Solanales</taxon>
        <taxon>Solanaceae</taxon>
        <taxon>Solanoideae</taxon>
        <taxon>Datureae</taxon>
        <taxon>Datura</taxon>
    </lineage>
</organism>
<proteinExistence type="predicted"/>
<comment type="caution">
    <text evidence="1">The sequence shown here is derived from an EMBL/GenBank/DDBJ whole genome shotgun (WGS) entry which is preliminary data.</text>
</comment>
<name>A0ABS8TLA3_DATST</name>
<evidence type="ECO:0000313" key="2">
    <source>
        <dbReference type="Proteomes" id="UP000823775"/>
    </source>
</evidence>
<dbReference type="EMBL" id="JACEIK010001804">
    <property type="protein sequence ID" value="MCD7472297.1"/>
    <property type="molecule type" value="Genomic_DNA"/>
</dbReference>
<protein>
    <submittedName>
        <fullName evidence="1">Uncharacterized protein</fullName>
    </submittedName>
</protein>
<gene>
    <name evidence="1" type="ORF">HAX54_013364</name>
</gene>
<reference evidence="1 2" key="1">
    <citation type="journal article" date="2021" name="BMC Genomics">
        <title>Datura genome reveals duplications of psychoactive alkaloid biosynthetic genes and high mutation rate following tissue culture.</title>
        <authorList>
            <person name="Rajewski A."/>
            <person name="Carter-House D."/>
            <person name="Stajich J."/>
            <person name="Litt A."/>
        </authorList>
    </citation>
    <scope>NUCLEOTIDE SEQUENCE [LARGE SCALE GENOMIC DNA]</scope>
    <source>
        <strain evidence="1">AR-01</strain>
    </source>
</reference>
<sequence length="152" mass="17454">MCSPGALCSSVRCKDPCFDLPAYRRLRYGDQTSPCPAFLLLLVLDYFLLPWPLFRVSVAQRWSFHLLLLWLCIDPPQLLFLVELGLESAMPGQWWRLAPLPMSSAMECRTSWCPDLVCASHSPWYRRVFTMPTSINSSHQPHFSILALLSHN</sequence>
<dbReference type="Proteomes" id="UP000823775">
    <property type="component" value="Unassembled WGS sequence"/>
</dbReference>
<accession>A0ABS8TLA3</accession>